<proteinExistence type="predicted"/>
<organism evidence="1">
    <name type="scientific">Siphoviridae sp. ctFiA6</name>
    <dbReference type="NCBI Taxonomy" id="2823573"/>
    <lineage>
        <taxon>Viruses</taxon>
        <taxon>Duplodnaviria</taxon>
        <taxon>Heunggongvirae</taxon>
        <taxon>Uroviricota</taxon>
        <taxon>Caudoviricetes</taxon>
    </lineage>
</organism>
<protein>
    <submittedName>
        <fullName evidence="1">Uncharacterized protein</fullName>
    </submittedName>
</protein>
<evidence type="ECO:0000313" key="1">
    <source>
        <dbReference type="EMBL" id="DAD69069.1"/>
    </source>
</evidence>
<dbReference type="EMBL" id="BK014714">
    <property type="protein sequence ID" value="DAD69069.1"/>
    <property type="molecule type" value="Genomic_DNA"/>
</dbReference>
<accession>A0A8S5LG74</accession>
<sequence length="423" mass="46427">MAQGIWLGGGGSADPDEITARANDVVQGKTTIDDEGEIAEGTMSLKQVDTDLPNVFNAFTRVDAWKAGGAIDSPSLGRGIITALKPNGKRLALDEQADFVFKPEPDLVPWNVLSSATIAGMKGSIPIWDSARSGHSDVLIAWNDEGHAINHPLWGWGVLSKIPNAHFIKNANWVFLKEPDLLAHNIRQNVNLFGIQGTMPDYGAGKRAFNGATFDGLLLSGVAGLHNLNNSLGFNDWAKSYQYRNDYSTTDYIGHTGQICKTPGIQNGGLYIRSERPSGQQNDEAYDTQFLASYIFSHSINLTPFRTIKVGFKILSTSARYLDGSDRGKPWLKSVLRIAMSVVHVDSLTEVNSNRLSQCKGAARAAEYYAPIQDARFKTGQQMWLEMNVSDLNGHFYMAVGAGTEFLRASHVEMIFNHIEFIN</sequence>
<name>A0A8S5LG74_9CAUD</name>
<reference evidence="1" key="1">
    <citation type="journal article" date="2021" name="Proc. Natl. Acad. Sci. U.S.A.">
        <title>A Catalog of Tens of Thousands of Viruses from Human Metagenomes Reveals Hidden Associations with Chronic Diseases.</title>
        <authorList>
            <person name="Tisza M.J."/>
            <person name="Buck C.B."/>
        </authorList>
    </citation>
    <scope>NUCLEOTIDE SEQUENCE</scope>
    <source>
        <strain evidence="1">CtFiA6</strain>
    </source>
</reference>